<dbReference type="Proteomes" id="UP000231333">
    <property type="component" value="Unassembled WGS sequence"/>
</dbReference>
<evidence type="ECO:0000313" key="1">
    <source>
        <dbReference type="EMBL" id="PIR37808.1"/>
    </source>
</evidence>
<accession>A0A2H0QU31</accession>
<name>A0A2H0QU31_9BACT</name>
<comment type="caution">
    <text evidence="1">The sequence shown here is derived from an EMBL/GenBank/DDBJ whole genome shotgun (WGS) entry which is preliminary data.</text>
</comment>
<sequence length="372" mass="42417">MRITSIEEVRNLYDSLDESYVHARLSDIVPTAEIGKIALNFREYYLSDKASGQLCRILGVPYYFARSMSSQMPDLWKELSGRITTGSQKEITFKVDDKSFEVIGLFPRRSDFISLRKFLRITEDLYGKVSEKSGVENMVVDVNDFSSSAFFYTPGTFSPIKSESEDLFRYGIGFSASSLEMYSPSISESLLRLVCTNMTYAPAHGGMSFKSRNIERILNAVGLILDEPERISRYPEALSALTEKKLSYRELENSYSSIARLKDDDKETLVPDLDRRIPLTLVAKAYGYENPEAVPTTLSWKTSAKTPVAAYQVFNHLTEIGSHYTHIPERERLDLLIHAGGLMFKKNWDMDNLAPQVDFSNWEYPQIQYAIH</sequence>
<gene>
    <name evidence="1" type="ORF">COV34_02980</name>
</gene>
<evidence type="ECO:0000313" key="2">
    <source>
        <dbReference type="Proteomes" id="UP000231333"/>
    </source>
</evidence>
<protein>
    <submittedName>
        <fullName evidence="1">Uncharacterized protein</fullName>
    </submittedName>
</protein>
<dbReference type="AlphaFoldDB" id="A0A2H0QU31"/>
<dbReference type="EMBL" id="PCXL01000014">
    <property type="protein sequence ID" value="PIR37808.1"/>
    <property type="molecule type" value="Genomic_DNA"/>
</dbReference>
<proteinExistence type="predicted"/>
<reference evidence="1 2" key="1">
    <citation type="submission" date="2017-09" db="EMBL/GenBank/DDBJ databases">
        <title>Depth-based differentiation of microbial function through sediment-hosted aquifers and enrichment of novel symbionts in the deep terrestrial subsurface.</title>
        <authorList>
            <person name="Probst A.J."/>
            <person name="Ladd B."/>
            <person name="Jarett J.K."/>
            <person name="Geller-Mcgrath D.E."/>
            <person name="Sieber C.M."/>
            <person name="Emerson J.B."/>
            <person name="Anantharaman K."/>
            <person name="Thomas B.C."/>
            <person name="Malmstrom R."/>
            <person name="Stieglmeier M."/>
            <person name="Klingl A."/>
            <person name="Woyke T."/>
            <person name="Ryan C.M."/>
            <person name="Banfield J.F."/>
        </authorList>
    </citation>
    <scope>NUCLEOTIDE SEQUENCE [LARGE SCALE GENOMIC DNA]</scope>
    <source>
        <strain evidence="1">CG10_big_fil_rev_8_21_14_0_10_42_12</strain>
    </source>
</reference>
<organism evidence="1 2">
    <name type="scientific">Candidatus Zambryskibacteria bacterium CG10_big_fil_rev_8_21_14_0_10_42_12</name>
    <dbReference type="NCBI Taxonomy" id="1975115"/>
    <lineage>
        <taxon>Bacteria</taxon>
        <taxon>Candidatus Zambryskiibacteriota</taxon>
    </lineage>
</organism>